<evidence type="ECO:0000313" key="3">
    <source>
        <dbReference type="Proteomes" id="UP001499843"/>
    </source>
</evidence>
<name>A0ABN3CF77_9ACTN</name>
<dbReference type="EMBL" id="BAAAQX010000007">
    <property type="protein sequence ID" value="GAA2207805.1"/>
    <property type="molecule type" value="Genomic_DNA"/>
</dbReference>
<accession>A0ABN3CF77</accession>
<reference evidence="2 3" key="1">
    <citation type="journal article" date="2019" name="Int. J. Syst. Evol. Microbiol.">
        <title>The Global Catalogue of Microorganisms (GCM) 10K type strain sequencing project: providing services to taxonomists for standard genome sequencing and annotation.</title>
        <authorList>
            <consortium name="The Broad Institute Genomics Platform"/>
            <consortium name="The Broad Institute Genome Sequencing Center for Infectious Disease"/>
            <person name="Wu L."/>
            <person name="Ma J."/>
        </authorList>
    </citation>
    <scope>NUCLEOTIDE SEQUENCE [LARGE SCALE GENOMIC DNA]</scope>
    <source>
        <strain evidence="2 3">JCM 16114</strain>
    </source>
</reference>
<evidence type="ECO:0000256" key="1">
    <source>
        <dbReference type="SAM" id="MobiDB-lite"/>
    </source>
</evidence>
<sequence length="84" mass="8827">MGAARCGRGAGAMRERAAKGAAGGAVWACRGVRWGRTACAPKPASRRAEVVVWRSFDTPARGTGARGHSPFTSGDAKFEPARRR</sequence>
<evidence type="ECO:0000313" key="2">
    <source>
        <dbReference type="EMBL" id="GAA2207805.1"/>
    </source>
</evidence>
<comment type="caution">
    <text evidence="2">The sequence shown here is derived from an EMBL/GenBank/DDBJ whole genome shotgun (WGS) entry which is preliminary data.</text>
</comment>
<organism evidence="2 3">
    <name type="scientific">Nonomuraea monospora</name>
    <dbReference type="NCBI Taxonomy" id="568818"/>
    <lineage>
        <taxon>Bacteria</taxon>
        <taxon>Bacillati</taxon>
        <taxon>Actinomycetota</taxon>
        <taxon>Actinomycetes</taxon>
        <taxon>Streptosporangiales</taxon>
        <taxon>Streptosporangiaceae</taxon>
        <taxon>Nonomuraea</taxon>
    </lineage>
</organism>
<dbReference type="Proteomes" id="UP001499843">
    <property type="component" value="Unassembled WGS sequence"/>
</dbReference>
<protein>
    <submittedName>
        <fullName evidence="2">Uncharacterized protein</fullName>
    </submittedName>
</protein>
<feature type="region of interest" description="Disordered" evidence="1">
    <location>
        <begin position="59"/>
        <end position="84"/>
    </location>
</feature>
<keyword evidence="3" id="KW-1185">Reference proteome</keyword>
<gene>
    <name evidence="2" type="ORF">GCM10009850_032630</name>
</gene>
<proteinExistence type="predicted"/>